<evidence type="ECO:0000313" key="1">
    <source>
        <dbReference type="EMBL" id="MFC5402296.1"/>
    </source>
</evidence>
<protein>
    <submittedName>
        <fullName evidence="1">Uncharacterized protein</fullName>
    </submittedName>
</protein>
<proteinExistence type="predicted"/>
<dbReference type="EMBL" id="JBHSMI010000011">
    <property type="protein sequence ID" value="MFC5402296.1"/>
    <property type="molecule type" value="Genomic_DNA"/>
</dbReference>
<sequence length="49" mass="5839">MKKIELTIEQQELFMQLYAGLTSAQIEKALRSAKLTHRDWLAFVRLFRD</sequence>
<organism evidence="1 2">
    <name type="scientific">Cohnella soli</name>
    <dbReference type="NCBI Taxonomy" id="425005"/>
    <lineage>
        <taxon>Bacteria</taxon>
        <taxon>Bacillati</taxon>
        <taxon>Bacillota</taxon>
        <taxon>Bacilli</taxon>
        <taxon>Bacillales</taxon>
        <taxon>Paenibacillaceae</taxon>
        <taxon>Cohnella</taxon>
    </lineage>
</organism>
<name>A0ABW0HM62_9BACL</name>
<dbReference type="Proteomes" id="UP001596113">
    <property type="component" value="Unassembled WGS sequence"/>
</dbReference>
<dbReference type="RefSeq" id="WP_378130617.1">
    <property type="nucleotide sequence ID" value="NZ_JBHSMI010000011.1"/>
</dbReference>
<accession>A0ABW0HM62</accession>
<comment type="caution">
    <text evidence="1">The sequence shown here is derived from an EMBL/GenBank/DDBJ whole genome shotgun (WGS) entry which is preliminary data.</text>
</comment>
<gene>
    <name evidence="1" type="ORF">ACFPOF_06065</name>
</gene>
<reference evidence="2" key="1">
    <citation type="journal article" date="2019" name="Int. J. Syst. Evol. Microbiol.">
        <title>The Global Catalogue of Microorganisms (GCM) 10K type strain sequencing project: providing services to taxonomists for standard genome sequencing and annotation.</title>
        <authorList>
            <consortium name="The Broad Institute Genomics Platform"/>
            <consortium name="The Broad Institute Genome Sequencing Center for Infectious Disease"/>
            <person name="Wu L."/>
            <person name="Ma J."/>
        </authorList>
    </citation>
    <scope>NUCLEOTIDE SEQUENCE [LARGE SCALE GENOMIC DNA]</scope>
    <source>
        <strain evidence="2">CGMCC 1.18575</strain>
    </source>
</reference>
<keyword evidence="2" id="KW-1185">Reference proteome</keyword>
<evidence type="ECO:0000313" key="2">
    <source>
        <dbReference type="Proteomes" id="UP001596113"/>
    </source>
</evidence>